<reference evidence="1" key="1">
    <citation type="submission" date="2022-08" db="EMBL/GenBank/DDBJ databases">
        <title>Genome Sequence of Lecanicillium fungicola.</title>
        <authorList>
            <person name="Buettner E."/>
        </authorList>
    </citation>
    <scope>NUCLEOTIDE SEQUENCE</scope>
    <source>
        <strain evidence="1">Babe33</strain>
    </source>
</reference>
<evidence type="ECO:0000313" key="1">
    <source>
        <dbReference type="EMBL" id="KAJ2973541.1"/>
    </source>
</evidence>
<comment type="caution">
    <text evidence="1">The sequence shown here is derived from an EMBL/GenBank/DDBJ whole genome shotgun (WGS) entry which is preliminary data.</text>
</comment>
<evidence type="ECO:0000313" key="2">
    <source>
        <dbReference type="Proteomes" id="UP001143910"/>
    </source>
</evidence>
<proteinExistence type="predicted"/>
<organism evidence="1 2">
    <name type="scientific">Zarea fungicola</name>
    <dbReference type="NCBI Taxonomy" id="93591"/>
    <lineage>
        <taxon>Eukaryota</taxon>
        <taxon>Fungi</taxon>
        <taxon>Dikarya</taxon>
        <taxon>Ascomycota</taxon>
        <taxon>Pezizomycotina</taxon>
        <taxon>Sordariomycetes</taxon>
        <taxon>Hypocreomycetidae</taxon>
        <taxon>Hypocreales</taxon>
        <taxon>Cordycipitaceae</taxon>
        <taxon>Zarea</taxon>
    </lineage>
</organism>
<name>A0ACC1N4Z5_9HYPO</name>
<keyword evidence="2" id="KW-1185">Reference proteome</keyword>
<dbReference type="Proteomes" id="UP001143910">
    <property type="component" value="Unassembled WGS sequence"/>
</dbReference>
<sequence length="80" mass="8976">MGGIQVDADDMLQRLKDRNAHNAEDDEDVDEEEVPSNNNSTITKEYDNEQLHDFFSGLMNRTGGAADASRNGKEMPFKTK</sequence>
<accession>A0ACC1N4Z5</accession>
<gene>
    <name evidence="1" type="ORF">NQ176_g6546</name>
</gene>
<dbReference type="EMBL" id="JANJQO010000958">
    <property type="protein sequence ID" value="KAJ2973541.1"/>
    <property type="molecule type" value="Genomic_DNA"/>
</dbReference>
<protein>
    <submittedName>
        <fullName evidence="1">Uncharacterized protein</fullName>
    </submittedName>
</protein>